<dbReference type="EMBL" id="CABEEP010000001">
    <property type="protein sequence ID" value="VTQ57970.1"/>
    <property type="molecule type" value="Genomic_DNA"/>
</dbReference>
<dbReference type="InterPro" id="IPR038763">
    <property type="entry name" value="DHH_sf"/>
</dbReference>
<dbReference type="Pfam" id="PF21370">
    <property type="entry name" value="PAS_GdpP"/>
    <property type="match status" value="1"/>
</dbReference>
<dbReference type="Gene3D" id="3.10.310.30">
    <property type="match status" value="1"/>
</dbReference>
<proteinExistence type="inferred from homology"/>
<evidence type="ECO:0000256" key="6">
    <source>
        <dbReference type="PIRNR" id="PIRNR026583"/>
    </source>
</evidence>
<keyword evidence="5 6" id="KW-0472">Membrane</keyword>
<comment type="cofactor">
    <cofactor evidence="7">
        <name>Mn(2+)</name>
        <dbReference type="ChEBI" id="CHEBI:29035"/>
    </cofactor>
    <text evidence="7">For phosphodiesterase activity, probably binds 2 Mn(2+) per subunit.</text>
</comment>
<feature type="binding site" evidence="7">
    <location>
        <position position="351"/>
    </location>
    <ligand>
        <name>Mn(2+)</name>
        <dbReference type="ChEBI" id="CHEBI:29035"/>
        <label>2</label>
    </ligand>
</feature>
<feature type="binding site" evidence="7">
    <location>
        <position position="444"/>
    </location>
    <ligand>
        <name>Mn(2+)</name>
        <dbReference type="ChEBI" id="CHEBI:29035"/>
        <label>2</label>
    </ligand>
</feature>
<dbReference type="InterPro" id="IPR003156">
    <property type="entry name" value="DHHA1_dom"/>
</dbReference>
<comment type="catalytic activity">
    <reaction evidence="6">
        <text>3',3'-c-di-AMP + H2O = 5'-O-phosphonoadenylyl-(3'-&gt;5')-adenosine + H(+)</text>
        <dbReference type="Rhea" id="RHEA:54420"/>
        <dbReference type="ChEBI" id="CHEBI:15377"/>
        <dbReference type="ChEBI" id="CHEBI:15378"/>
        <dbReference type="ChEBI" id="CHEBI:71500"/>
        <dbReference type="ChEBI" id="CHEBI:138171"/>
    </reaction>
</comment>
<dbReference type="PIRSF" id="PIRSF026583">
    <property type="entry name" value="YybT"/>
    <property type="match status" value="1"/>
</dbReference>
<reference evidence="8 9" key="1">
    <citation type="submission" date="2019-05" db="EMBL/GenBank/DDBJ databases">
        <authorList>
            <consortium name="Pathogen Informatics"/>
        </authorList>
    </citation>
    <scope>NUCLEOTIDE SEQUENCE [LARGE SCALE GENOMIC DNA]</scope>
    <source>
        <strain evidence="8 9">NCTC12204</strain>
    </source>
</reference>
<keyword evidence="3" id="KW-0812">Transmembrane</keyword>
<evidence type="ECO:0000256" key="7">
    <source>
        <dbReference type="PIRSR" id="PIRSR026583-50"/>
    </source>
</evidence>
<feature type="binding site" evidence="7">
    <location>
        <position position="345"/>
    </location>
    <ligand>
        <name>Mn(2+)</name>
        <dbReference type="ChEBI" id="CHEBI:29035"/>
        <label>1</label>
    </ligand>
</feature>
<comment type="subcellular location">
    <subcellularLocation>
        <location evidence="1">Cell membrane</location>
        <topology evidence="1">Multi-pass membrane protein</topology>
    </subcellularLocation>
</comment>
<keyword evidence="6 8" id="KW-0378">Hydrolase</keyword>
<gene>
    <name evidence="8" type="primary">nrnA_1</name>
    <name evidence="8" type="ORF">NCTC12204_00011</name>
</gene>
<dbReference type="GO" id="GO:0016787">
    <property type="term" value="F:hydrolase activity"/>
    <property type="evidence" value="ECO:0007669"/>
    <property type="project" value="UniProtKB-UniRule"/>
</dbReference>
<dbReference type="Gene3D" id="3.90.1640.10">
    <property type="entry name" value="inorganic pyrophosphatase (n-terminal core)"/>
    <property type="match status" value="1"/>
</dbReference>
<accession>A0A7Z9ASY5</accession>
<dbReference type="Pfam" id="PF01368">
    <property type="entry name" value="DHH"/>
    <property type="match status" value="1"/>
</dbReference>
<keyword evidence="7" id="KW-0479">Metal-binding</keyword>
<name>A0A7Z9ASY5_ENTHR</name>
<dbReference type="SMART" id="SM00267">
    <property type="entry name" value="GGDEF"/>
    <property type="match status" value="1"/>
</dbReference>
<dbReference type="GO" id="GO:0005886">
    <property type="term" value="C:plasma membrane"/>
    <property type="evidence" value="ECO:0007669"/>
    <property type="project" value="UniProtKB-SubCell"/>
</dbReference>
<evidence type="ECO:0000313" key="8">
    <source>
        <dbReference type="EMBL" id="VTQ57970.1"/>
    </source>
</evidence>
<dbReference type="FunFam" id="3.90.1640.10:FF:000002">
    <property type="entry name" value="Cyclic-di-AMP phosphodiesterase"/>
    <property type="match status" value="1"/>
</dbReference>
<dbReference type="Proteomes" id="UP000352698">
    <property type="component" value="Unassembled WGS sequence"/>
</dbReference>
<sequence>MEKEKEKENLTPRPLFIFLFLLLEVLVVLFMPFRFVSALVVLLMNLFGLRYWLKLKRWLMIKNREKIQQASTVAENNLAYVSEVMPVGVIAYQPTSQKIEWLNPLALKIKDQSSLTEEELLDAFFSAKEKKKKQVYLADRTFQFEMDTVKGVVYFNDITQNQLLKLHQTNSQPVIGILSIDNYADAIDKLDDKEISYLNSFVTTMVSDWMNEYHVFFKRITAERFFFVAQMIDLKKMMDKKFDLLDRLRAEAERQNLPITLSMGIAYGQDSLDEIGGEAQNNLDIALVRGGDQVVVKELREGAKPVYYGGKSAKSVKRTRVRSRAMSTALRKIFTETGDVFIMGHKFPDMDAIGSAFGVSCLARFNQKKAYIVLDENEIIPDVERCLEEIHKHPELEAQLISPKKAMELKKDEDLLVMVDYHKPSLSISQSLYEQFDKIVIIDHHRRGEEFPSKPLLTYIESSASSASELVTELIQYQSNRTNRLDRFEATLLLAGMTVDTNSFNVRTTARTFDVASYLRSCSADASLVQYLLSSDLATYLEISHLIAQSEYVTSDIVVAAGTDEKEYNSVIAAKTADTLLSMININGAFVITKRTDGLVGISARSSGTINVQVIMESLGGGGHFTNAATQLEGVTVEETKQRLLAAIKENRNQLYDKE</sequence>
<dbReference type="InterPro" id="IPR001667">
    <property type="entry name" value="DDH_dom"/>
</dbReference>
<dbReference type="RefSeq" id="WP_010736778.1">
    <property type="nucleotide sequence ID" value="NZ_CABEEP010000001.1"/>
</dbReference>
<organism evidence="8 9">
    <name type="scientific">Enterococcus hirae</name>
    <dbReference type="NCBI Taxonomy" id="1354"/>
    <lineage>
        <taxon>Bacteria</taxon>
        <taxon>Bacillati</taxon>
        <taxon>Bacillota</taxon>
        <taxon>Bacilli</taxon>
        <taxon>Lactobacillales</taxon>
        <taxon>Enterococcaceae</taxon>
        <taxon>Enterococcus</taxon>
    </lineage>
</organism>
<dbReference type="InterPro" id="IPR014528">
    <property type="entry name" value="GdpP/PdeA"/>
</dbReference>
<evidence type="ECO:0000256" key="1">
    <source>
        <dbReference type="ARBA" id="ARBA00004651"/>
    </source>
</evidence>
<keyword evidence="7" id="KW-0464">Manganese</keyword>
<evidence type="ECO:0000256" key="3">
    <source>
        <dbReference type="ARBA" id="ARBA00022692"/>
    </source>
</evidence>
<comment type="caution">
    <text evidence="8">The sequence shown here is derived from an EMBL/GenBank/DDBJ whole genome shotgun (WGS) entry which is preliminary data.</text>
</comment>
<evidence type="ECO:0000256" key="5">
    <source>
        <dbReference type="ARBA" id="ARBA00023136"/>
    </source>
</evidence>
<dbReference type="Pfam" id="PF24898">
    <property type="entry name" value="GGDEF_GdpP"/>
    <property type="match status" value="1"/>
</dbReference>
<feature type="binding site" evidence="7">
    <location>
        <position position="420"/>
    </location>
    <ligand>
        <name>Mn(2+)</name>
        <dbReference type="ChEBI" id="CHEBI:29035"/>
        <label>2</label>
    </ligand>
</feature>
<evidence type="ECO:0000256" key="4">
    <source>
        <dbReference type="ARBA" id="ARBA00022989"/>
    </source>
</evidence>
<dbReference type="PANTHER" id="PTHR47618:SF2">
    <property type="entry name" value="CYCLIC-DI-AMP PHOSPHODIESTERASE GDPP"/>
    <property type="match status" value="1"/>
</dbReference>
<dbReference type="Gene3D" id="3.30.450.20">
    <property type="entry name" value="PAS domain"/>
    <property type="match status" value="1"/>
</dbReference>
<dbReference type="AlphaFoldDB" id="A0A7Z9ASY5"/>
<keyword evidence="4" id="KW-1133">Transmembrane helix</keyword>
<evidence type="ECO:0000256" key="2">
    <source>
        <dbReference type="ARBA" id="ARBA00022475"/>
    </source>
</evidence>
<dbReference type="PANTHER" id="PTHR47618">
    <property type="entry name" value="BIFUNCTIONAL OLIGORIBONUCLEASE AND PAP PHOSPHATASE NRNA"/>
    <property type="match status" value="1"/>
</dbReference>
<comment type="function">
    <text evidence="6">Has phosphodiesterase (PDE) activity against cyclic-di-AMP (c-di-AMP).</text>
</comment>
<dbReference type="InterPro" id="IPR049553">
    <property type="entry name" value="GdpP-like_PAS"/>
</dbReference>
<dbReference type="InterPro" id="IPR000160">
    <property type="entry name" value="GGDEF_dom"/>
</dbReference>
<dbReference type="SUPFAM" id="SSF64182">
    <property type="entry name" value="DHH phosphoesterases"/>
    <property type="match status" value="1"/>
</dbReference>
<dbReference type="InterPro" id="IPR051319">
    <property type="entry name" value="Oligoribo/pAp-PDE_c-di-AMP_PDE"/>
</dbReference>
<comment type="similarity">
    <text evidence="6">Belongs to the GdpP/PdeA phosphodiesterase family.</text>
</comment>
<keyword evidence="2 6" id="KW-1003">Cell membrane</keyword>
<evidence type="ECO:0000313" key="9">
    <source>
        <dbReference type="Proteomes" id="UP000352698"/>
    </source>
</evidence>
<feature type="binding site" evidence="7">
    <location>
        <position position="349"/>
    </location>
    <ligand>
        <name>Mn(2+)</name>
        <dbReference type="ChEBI" id="CHEBI:29035"/>
        <label>1</label>
    </ligand>
</feature>
<feature type="binding site" evidence="7">
    <location>
        <position position="500"/>
    </location>
    <ligand>
        <name>Mn(2+)</name>
        <dbReference type="ChEBI" id="CHEBI:29035"/>
        <label>2</label>
    </ligand>
</feature>
<protein>
    <recommendedName>
        <fullName evidence="6">Cyclic-di-AMP phosphodiesterase</fullName>
        <ecNumber evidence="6">3.1.4.-</ecNumber>
    </recommendedName>
</protein>
<dbReference type="PROSITE" id="PS50887">
    <property type="entry name" value="GGDEF"/>
    <property type="match status" value="1"/>
</dbReference>
<dbReference type="EC" id="3.1.4.-" evidence="6"/>
<dbReference type="GO" id="GO:0003676">
    <property type="term" value="F:nucleic acid binding"/>
    <property type="evidence" value="ECO:0007669"/>
    <property type="project" value="UniProtKB-UniRule"/>
</dbReference>
<dbReference type="GO" id="GO:0046872">
    <property type="term" value="F:metal ion binding"/>
    <property type="evidence" value="ECO:0007669"/>
    <property type="project" value="UniProtKB-KW"/>
</dbReference>
<feature type="binding site" evidence="7">
    <location>
        <position position="420"/>
    </location>
    <ligand>
        <name>Mn(2+)</name>
        <dbReference type="ChEBI" id="CHEBI:29035"/>
        <label>1</label>
    </ligand>
</feature>
<dbReference type="Pfam" id="PF02272">
    <property type="entry name" value="DHHA1"/>
    <property type="match status" value="1"/>
</dbReference>